<sequence>MRISDIKKAEIASADNMDSVWYITKQNQSFADLCYMSHILEDWNNDEFENYESFFNRSKTKQEYGSLSENTPHRATINCVPAGLLTTNDPYNSDNLTPLYYSIKERCNANFANTQSYQDLINNQLQSFVLRVNNNNMNPLLFLLKILLQIGDATGEYKITINEFKLFVATTSLWKDYFKVTDSILRYREDSVYKNECDSARTQSVQDVRIQKFLANHEFIETEGKELVLQDQFIMRARKLVANFEVNGTTAEQSRLTYYVNGKDATLNKDVVSYLSAIRTKPFLLLAGISGTGKSRIVRKLAQATTTAKLENCDEQTLNNSRWDLHKPANFEIIQVKPNWHNSMDVVGYQTNIPTPRYVFTPFVEFIAKAWQHPTVPFFLCLDEMNLAPVEEYFAEFLSAIESRSKKGNTYETDPIIKPFKDFNYENEQGKKCSLAEDMVNLLLPGYNAGNMPQHIIELSKRFKKKGLTLPENLVVIGTVNMDETTFSFSRKVLDRAMSFEMNEVDYDSFLEDTADIITEPLTAKASTLLVDRPIKAQDVKDKVDADFIVSYLKAVNEKLDNTPFKLGYRAANEAMLYVAASKSFGQDSIATALDEFTTMKILSRIEGDTTKLRVDDNSDKTILDELETVTKDFLKPANKLAVHQEEQPAEENANGEDNAPVKDVVVAAPVELKSLDKIKRMKEQLKRNSFVSYWD</sequence>
<name>A0A3R6ISI0_9BACT</name>
<dbReference type="InterPro" id="IPR052934">
    <property type="entry name" value="Methyl-DNA_Rec/Restrict_Enz"/>
</dbReference>
<dbReference type="OrthoDB" id="9781481at2"/>
<evidence type="ECO:0000313" key="1">
    <source>
        <dbReference type="EMBL" id="RHK49378.1"/>
    </source>
</evidence>
<keyword evidence="2" id="KW-1185">Reference proteome</keyword>
<dbReference type="AlphaFoldDB" id="A0A3R6ISI0"/>
<dbReference type="Proteomes" id="UP000286598">
    <property type="component" value="Unassembled WGS sequence"/>
</dbReference>
<reference evidence="1 2" key="1">
    <citation type="submission" date="2018-08" db="EMBL/GenBank/DDBJ databases">
        <title>A genome reference for cultivated species of the human gut microbiota.</title>
        <authorList>
            <person name="Zou Y."/>
            <person name="Xue W."/>
            <person name="Luo G."/>
        </authorList>
    </citation>
    <scope>NUCLEOTIDE SEQUENCE [LARGE SCALE GENOMIC DNA]</scope>
    <source>
        <strain evidence="1 2">AF42-9</strain>
    </source>
</reference>
<dbReference type="PANTHER" id="PTHR37291:SF1">
    <property type="entry name" value="TYPE IV METHYL-DIRECTED RESTRICTION ENZYME ECOKMCRB SUBUNIT"/>
    <property type="match status" value="1"/>
</dbReference>
<dbReference type="InterPro" id="IPR027417">
    <property type="entry name" value="P-loop_NTPase"/>
</dbReference>
<gene>
    <name evidence="1" type="ORF">DW060_09045</name>
</gene>
<accession>A0A3R6ISI0</accession>
<dbReference type="EMBL" id="QRNO01000044">
    <property type="protein sequence ID" value="RHK49378.1"/>
    <property type="molecule type" value="Genomic_DNA"/>
</dbReference>
<organism evidence="1 2">
    <name type="scientific">Leyella stercorea</name>
    <dbReference type="NCBI Taxonomy" id="363265"/>
    <lineage>
        <taxon>Bacteria</taxon>
        <taxon>Pseudomonadati</taxon>
        <taxon>Bacteroidota</taxon>
        <taxon>Bacteroidia</taxon>
        <taxon>Bacteroidales</taxon>
        <taxon>Prevotellaceae</taxon>
        <taxon>Leyella</taxon>
    </lineage>
</organism>
<protein>
    <submittedName>
        <fullName evidence="1">AlwI family type II restriction endonuclease</fullName>
    </submittedName>
</protein>
<keyword evidence="1" id="KW-0540">Nuclease</keyword>
<dbReference type="PANTHER" id="PTHR37291">
    <property type="entry name" value="5-METHYLCYTOSINE-SPECIFIC RESTRICTION ENZYME B"/>
    <property type="match status" value="1"/>
</dbReference>
<keyword evidence="1" id="KW-0378">Hydrolase</keyword>
<evidence type="ECO:0000313" key="2">
    <source>
        <dbReference type="Proteomes" id="UP000286598"/>
    </source>
</evidence>
<keyword evidence="1" id="KW-0255">Endonuclease</keyword>
<dbReference type="GO" id="GO:0004519">
    <property type="term" value="F:endonuclease activity"/>
    <property type="evidence" value="ECO:0007669"/>
    <property type="project" value="UniProtKB-KW"/>
</dbReference>
<dbReference type="InterPro" id="IPR018573">
    <property type="entry name" value="Restrct_endonuc_II_AlwI"/>
</dbReference>
<proteinExistence type="predicted"/>
<dbReference type="Gene3D" id="3.40.50.300">
    <property type="entry name" value="P-loop containing nucleotide triphosphate hydrolases"/>
    <property type="match status" value="1"/>
</dbReference>
<dbReference type="SUPFAM" id="SSF52540">
    <property type="entry name" value="P-loop containing nucleoside triphosphate hydrolases"/>
    <property type="match status" value="1"/>
</dbReference>
<comment type="caution">
    <text evidence="1">The sequence shown here is derived from an EMBL/GenBank/DDBJ whole genome shotgun (WGS) entry which is preliminary data.</text>
</comment>
<dbReference type="Pfam" id="PF09491">
    <property type="entry name" value="RE_AlwI"/>
    <property type="match status" value="1"/>
</dbReference>